<dbReference type="NCBIfam" id="TIGR00657">
    <property type="entry name" value="asp_kinases"/>
    <property type="match status" value="1"/>
</dbReference>
<proteinExistence type="inferred from homology"/>
<keyword evidence="10 16" id="KW-0547">Nucleotide-binding</keyword>
<dbReference type="GO" id="GO:0019877">
    <property type="term" value="P:diaminopimelate biosynthetic process"/>
    <property type="evidence" value="ECO:0007669"/>
    <property type="project" value="UniProtKB-KW"/>
</dbReference>
<dbReference type="PROSITE" id="PS00324">
    <property type="entry name" value="ASPARTOKINASE"/>
    <property type="match status" value="1"/>
</dbReference>
<evidence type="ECO:0000256" key="11">
    <source>
        <dbReference type="ARBA" id="ARBA00022777"/>
    </source>
</evidence>
<dbReference type="InterPro" id="IPR041740">
    <property type="entry name" value="AKii-LysC-BS"/>
</dbReference>
<dbReference type="EMBL" id="RBIR01000006">
    <property type="protein sequence ID" value="RKR18617.1"/>
    <property type="molecule type" value="Genomic_DNA"/>
</dbReference>
<evidence type="ECO:0000256" key="6">
    <source>
        <dbReference type="ARBA" id="ARBA00013059"/>
    </source>
</evidence>
<comment type="pathway">
    <text evidence="3 18">Amino-acid biosynthesis; L-methionine biosynthesis via de novo pathway; L-homoserine from L-aspartate: step 1/3.</text>
</comment>
<dbReference type="CDD" id="cd04913">
    <property type="entry name" value="ACT_AKii-LysC-BS-like_1"/>
    <property type="match status" value="1"/>
</dbReference>
<dbReference type="InterPro" id="IPR036393">
    <property type="entry name" value="AceGlu_kinase-like_sf"/>
</dbReference>
<dbReference type="PANTHER" id="PTHR21499:SF3">
    <property type="entry name" value="ASPARTOKINASE"/>
    <property type="match status" value="1"/>
</dbReference>
<dbReference type="InterPro" id="IPR005260">
    <property type="entry name" value="Asp_kin_monofn"/>
</dbReference>
<feature type="binding site" evidence="16">
    <location>
        <begin position="197"/>
        <end position="198"/>
    </location>
    <ligand>
        <name>ATP</name>
        <dbReference type="ChEBI" id="CHEBI:30616"/>
    </ligand>
</feature>
<evidence type="ECO:0000256" key="17">
    <source>
        <dbReference type="RuleBase" id="RU003448"/>
    </source>
</evidence>
<dbReference type="PROSITE" id="PS51671">
    <property type="entry name" value="ACT"/>
    <property type="match status" value="1"/>
</dbReference>
<keyword evidence="13" id="KW-0220">Diaminopimelate biosynthesis</keyword>
<evidence type="ECO:0000256" key="10">
    <source>
        <dbReference type="ARBA" id="ARBA00022741"/>
    </source>
</evidence>
<evidence type="ECO:0000256" key="8">
    <source>
        <dbReference type="ARBA" id="ARBA00022605"/>
    </source>
</evidence>
<evidence type="ECO:0000256" key="14">
    <source>
        <dbReference type="ARBA" id="ARBA00023154"/>
    </source>
</evidence>
<dbReference type="FunFam" id="3.40.1160.10:FF:000002">
    <property type="entry name" value="Aspartokinase"/>
    <property type="match status" value="1"/>
</dbReference>
<dbReference type="UniPathway" id="UPA00050">
    <property type="reaction ID" value="UER00461"/>
</dbReference>
<dbReference type="GO" id="GO:0005829">
    <property type="term" value="C:cytosol"/>
    <property type="evidence" value="ECO:0007669"/>
    <property type="project" value="TreeGrafter"/>
</dbReference>
<dbReference type="AlphaFoldDB" id="A0A495ERF8"/>
<evidence type="ECO:0000259" key="19">
    <source>
        <dbReference type="PROSITE" id="PS51671"/>
    </source>
</evidence>
<evidence type="ECO:0000256" key="16">
    <source>
        <dbReference type="PIRSR" id="PIRSR000726-1"/>
    </source>
</evidence>
<dbReference type="InterPro" id="IPR018042">
    <property type="entry name" value="Aspartate_kinase_CS"/>
</dbReference>
<evidence type="ECO:0000256" key="5">
    <source>
        <dbReference type="ARBA" id="ARBA00010122"/>
    </source>
</evidence>
<comment type="pathway">
    <text evidence="2 18">Amino-acid biosynthesis; L-lysine biosynthesis via DAP pathway; (S)-tetrahydrodipicolinate from L-aspartate: step 1/4.</text>
</comment>
<evidence type="ECO:0000313" key="20">
    <source>
        <dbReference type="EMBL" id="RKR18617.1"/>
    </source>
</evidence>
<dbReference type="Proteomes" id="UP000276055">
    <property type="component" value="Unassembled WGS sequence"/>
</dbReference>
<comment type="function">
    <text evidence="1">Catalyzes the phosphorylation of the beta-carboxyl group of aspartic acid with ATP to yield 4-phospho-L-aspartate, which is involved in the branched biosynthetic pathway leading to the biosynthesis of amino acids lysine, threonine, isoleucine and methionine.</text>
</comment>
<dbReference type="OrthoDB" id="9802241at2"/>
<dbReference type="RefSeq" id="WP_120954479.1">
    <property type="nucleotide sequence ID" value="NZ_RBIR01000006.1"/>
</dbReference>
<dbReference type="GO" id="GO:0009089">
    <property type="term" value="P:lysine biosynthetic process via diaminopimelate"/>
    <property type="evidence" value="ECO:0007669"/>
    <property type="project" value="UniProtKB-UniPathway"/>
</dbReference>
<dbReference type="EC" id="2.7.2.4" evidence="6 17"/>
<keyword evidence="8 18" id="KW-0028">Amino-acid biosynthesis</keyword>
<feature type="domain" description="ACT" evidence="19">
    <location>
        <begin position="295"/>
        <end position="377"/>
    </location>
</feature>
<dbReference type="PIRSF" id="PIRSF000726">
    <property type="entry name" value="Asp_kin"/>
    <property type="match status" value="1"/>
</dbReference>
<dbReference type="InterPro" id="IPR002912">
    <property type="entry name" value="ACT_dom"/>
</dbReference>
<protein>
    <recommendedName>
        <fullName evidence="7 17">Aspartokinase</fullName>
        <ecNumber evidence="6 17">2.7.2.4</ecNumber>
    </recommendedName>
</protein>
<dbReference type="InterPro" id="IPR045865">
    <property type="entry name" value="ACT-like_dom_sf"/>
</dbReference>
<feature type="binding site" evidence="16">
    <location>
        <begin position="233"/>
        <end position="234"/>
    </location>
    <ligand>
        <name>ATP</name>
        <dbReference type="ChEBI" id="CHEBI:30616"/>
    </ligand>
</feature>
<evidence type="ECO:0000256" key="12">
    <source>
        <dbReference type="ARBA" id="ARBA00022840"/>
    </source>
</evidence>
<evidence type="ECO:0000256" key="2">
    <source>
        <dbReference type="ARBA" id="ARBA00004766"/>
    </source>
</evidence>
<dbReference type="UniPathway" id="UPA00034">
    <property type="reaction ID" value="UER00015"/>
</dbReference>
<evidence type="ECO:0000256" key="1">
    <source>
        <dbReference type="ARBA" id="ARBA00002843"/>
    </source>
</evidence>
<dbReference type="InterPro" id="IPR001341">
    <property type="entry name" value="Asp_kinase"/>
</dbReference>
<dbReference type="SUPFAM" id="SSF55021">
    <property type="entry name" value="ACT-like"/>
    <property type="match status" value="2"/>
</dbReference>
<comment type="catalytic activity">
    <reaction evidence="15 17">
        <text>L-aspartate + ATP = 4-phospho-L-aspartate + ADP</text>
        <dbReference type="Rhea" id="RHEA:23776"/>
        <dbReference type="ChEBI" id="CHEBI:29991"/>
        <dbReference type="ChEBI" id="CHEBI:30616"/>
        <dbReference type="ChEBI" id="CHEBI:57535"/>
        <dbReference type="ChEBI" id="CHEBI:456216"/>
        <dbReference type="EC" id="2.7.2.4"/>
    </reaction>
</comment>
<comment type="caution">
    <text evidence="20">The sequence shown here is derived from an EMBL/GenBank/DDBJ whole genome shotgun (WGS) entry which is preliminary data.</text>
</comment>
<dbReference type="SUPFAM" id="SSF53633">
    <property type="entry name" value="Carbamate kinase-like"/>
    <property type="match status" value="1"/>
</dbReference>
<gene>
    <name evidence="20" type="ORF">C8D78_2813</name>
</gene>
<evidence type="ECO:0000256" key="3">
    <source>
        <dbReference type="ARBA" id="ARBA00004986"/>
    </source>
</evidence>
<dbReference type="InterPro" id="IPR001048">
    <property type="entry name" value="Asp/Glu/Uridylate_kinase"/>
</dbReference>
<dbReference type="GO" id="GO:0009090">
    <property type="term" value="P:homoserine biosynthetic process"/>
    <property type="evidence" value="ECO:0007669"/>
    <property type="project" value="TreeGrafter"/>
</dbReference>
<reference evidence="20 21" key="1">
    <citation type="submission" date="2018-10" db="EMBL/GenBank/DDBJ databases">
        <title>Genomic Encyclopedia of Type Strains, Phase IV (KMG-IV): sequencing the most valuable type-strain genomes for metagenomic binning, comparative biology and taxonomic classification.</title>
        <authorList>
            <person name="Goeker M."/>
        </authorList>
    </citation>
    <scope>NUCLEOTIDE SEQUENCE [LARGE SCALE GENOMIC DNA]</scope>
    <source>
        <strain evidence="20 21">DSM 25586</strain>
    </source>
</reference>
<dbReference type="GO" id="GO:0004072">
    <property type="term" value="F:aspartate kinase activity"/>
    <property type="evidence" value="ECO:0007669"/>
    <property type="project" value="UniProtKB-EC"/>
</dbReference>
<dbReference type="CDD" id="cd04261">
    <property type="entry name" value="AAK_AKii-LysC-BS"/>
    <property type="match status" value="1"/>
</dbReference>
<dbReference type="GO" id="GO:0009088">
    <property type="term" value="P:threonine biosynthetic process"/>
    <property type="evidence" value="ECO:0007669"/>
    <property type="project" value="UniProtKB-UniPathway"/>
</dbReference>
<feature type="binding site" evidence="16">
    <location>
        <position position="97"/>
    </location>
    <ligand>
        <name>substrate</name>
    </ligand>
</feature>
<evidence type="ECO:0000256" key="9">
    <source>
        <dbReference type="ARBA" id="ARBA00022679"/>
    </source>
</evidence>
<evidence type="ECO:0000256" key="18">
    <source>
        <dbReference type="RuleBase" id="RU004249"/>
    </source>
</evidence>
<dbReference type="PANTHER" id="PTHR21499">
    <property type="entry name" value="ASPARTATE KINASE"/>
    <property type="match status" value="1"/>
</dbReference>
<dbReference type="GO" id="GO:0005524">
    <property type="term" value="F:ATP binding"/>
    <property type="evidence" value="ECO:0007669"/>
    <property type="project" value="UniProtKB-KW"/>
</dbReference>
<dbReference type="NCBIfam" id="NF005154">
    <property type="entry name" value="PRK06635.1-2"/>
    <property type="match status" value="1"/>
</dbReference>
<feature type="binding site" evidence="16">
    <location>
        <position position="203"/>
    </location>
    <ligand>
        <name>ATP</name>
        <dbReference type="ChEBI" id="CHEBI:30616"/>
    </ligand>
</feature>
<feature type="binding site" evidence="16">
    <location>
        <begin position="30"/>
        <end position="33"/>
    </location>
    <ligand>
        <name>ATP</name>
        <dbReference type="ChEBI" id="CHEBI:30616"/>
    </ligand>
</feature>
<comment type="similarity">
    <text evidence="5 17">Belongs to the aspartokinase family.</text>
</comment>
<evidence type="ECO:0000256" key="13">
    <source>
        <dbReference type="ARBA" id="ARBA00022915"/>
    </source>
</evidence>
<dbReference type="NCBIfam" id="NF005155">
    <property type="entry name" value="PRK06635.1-4"/>
    <property type="match status" value="1"/>
</dbReference>
<evidence type="ECO:0000256" key="4">
    <source>
        <dbReference type="ARBA" id="ARBA00005139"/>
    </source>
</evidence>
<dbReference type="UniPathway" id="UPA00051">
    <property type="reaction ID" value="UER00462"/>
</dbReference>
<keyword evidence="14" id="KW-0457">Lysine biosynthesis</keyword>
<evidence type="ECO:0000313" key="21">
    <source>
        <dbReference type="Proteomes" id="UP000276055"/>
    </source>
</evidence>
<dbReference type="Gene3D" id="3.30.2130.10">
    <property type="entry name" value="VC0802-like"/>
    <property type="match status" value="1"/>
</dbReference>
<dbReference type="Gene3D" id="3.40.1160.10">
    <property type="entry name" value="Acetylglutamate kinase-like"/>
    <property type="match status" value="1"/>
</dbReference>
<keyword evidence="12 16" id="KW-0067">ATP-binding</keyword>
<dbReference type="Pfam" id="PF00696">
    <property type="entry name" value="AA_kinase"/>
    <property type="match status" value="1"/>
</dbReference>
<evidence type="ECO:0000256" key="15">
    <source>
        <dbReference type="ARBA" id="ARBA00047872"/>
    </source>
</evidence>
<keyword evidence="9 17" id="KW-0808">Transferase</keyword>
<evidence type="ECO:0000256" key="7">
    <source>
        <dbReference type="ARBA" id="ARBA00016273"/>
    </source>
</evidence>
<feature type="binding site" evidence="16">
    <location>
        <position position="70"/>
    </location>
    <ligand>
        <name>substrate</name>
    </ligand>
</feature>
<name>A0A495ERF8_9MICC</name>
<keyword evidence="11 17" id="KW-0418">Kinase</keyword>
<sequence length="483" mass="50725">MATRKATEANDCDLEEMGEVIPPGSVIVQKFGGSSLADAAGIIRAAERIAKTRANGYRVVAVVSAMGDTTDELCDLAAEVSTRPLPVDLDALLSIGELVSSALLAIALAELGQVPRTFTGSEAGLITDSIHGKAHITDVRPDRVRTCLAHGEVPIVAGFQGRTKKRKRVTTLGRGGSDLTAVALAAALEAGMCEIYTDVDGVYTADPRVVPAARKIEVLSSEEMLEFAASGCKVLHLRCVEYARRFGIPIHVRSSFVPEPGTLILPGLDGRSRRQPAREQALVTSVEGVNSSSKIVVVGIPDQPDSIARVFEVLSRSGADVQTVVQNAAGPDSSRSDVALLLPEAQAVPALAVLNAAKGTIGFQGLQHDSHVGRVSVTGLGMRSSPEIFCTFLKALSDADVEPDLVDISETCLGAVTHTDRLADAERAVRRAFGITKSGEDATAGRAGSLTVTVGPPVGTWVPISGRDLTHVPRDDRAVARHF</sequence>
<feature type="binding site" evidence="16">
    <location>
        <position position="208"/>
    </location>
    <ligand>
        <name>ATP</name>
        <dbReference type="ChEBI" id="CHEBI:30616"/>
    </ligand>
</feature>
<comment type="pathway">
    <text evidence="4 18">Amino-acid biosynthesis; L-threonine biosynthesis; L-threonine from L-aspartate: step 1/5.</text>
</comment>
<accession>A0A495ERF8</accession>
<organism evidence="20 21">
    <name type="scientific">Arthrobacter oryzae</name>
    <dbReference type="NCBI Taxonomy" id="409290"/>
    <lineage>
        <taxon>Bacteria</taxon>
        <taxon>Bacillati</taxon>
        <taxon>Actinomycetota</taxon>
        <taxon>Actinomycetes</taxon>
        <taxon>Micrococcales</taxon>
        <taxon>Micrococcaceae</taxon>
        <taxon>Arthrobacter</taxon>
    </lineage>
</organism>